<name>A0ABC9GBH5_9POAL</name>
<feature type="region of interest" description="Disordered" evidence="3">
    <location>
        <begin position="231"/>
        <end position="265"/>
    </location>
</feature>
<protein>
    <recommendedName>
        <fullName evidence="6">3'-5' exonuclease domain-containing protein</fullName>
    </recommendedName>
</protein>
<organism evidence="4 5">
    <name type="scientific">Urochloa decumbens</name>
    <dbReference type="NCBI Taxonomy" id="240449"/>
    <lineage>
        <taxon>Eukaryota</taxon>
        <taxon>Viridiplantae</taxon>
        <taxon>Streptophyta</taxon>
        <taxon>Embryophyta</taxon>
        <taxon>Tracheophyta</taxon>
        <taxon>Spermatophyta</taxon>
        <taxon>Magnoliopsida</taxon>
        <taxon>Liliopsida</taxon>
        <taxon>Poales</taxon>
        <taxon>Poaceae</taxon>
        <taxon>PACMAD clade</taxon>
        <taxon>Panicoideae</taxon>
        <taxon>Panicodae</taxon>
        <taxon>Paniceae</taxon>
        <taxon>Melinidinae</taxon>
        <taxon>Urochloa</taxon>
    </lineage>
</organism>
<dbReference type="Proteomes" id="UP001497457">
    <property type="component" value="Chromosome 8b"/>
</dbReference>
<keyword evidence="2" id="KW-0378">Hydrolase</keyword>
<dbReference type="PANTHER" id="PTHR13620">
    <property type="entry name" value="3-5 EXONUCLEASE"/>
    <property type="match status" value="1"/>
</dbReference>
<dbReference type="SUPFAM" id="SSF53098">
    <property type="entry name" value="Ribonuclease H-like"/>
    <property type="match status" value="1"/>
</dbReference>
<dbReference type="Gene3D" id="3.30.420.10">
    <property type="entry name" value="Ribonuclease H-like superfamily/Ribonuclease H"/>
    <property type="match status" value="1"/>
</dbReference>
<keyword evidence="5" id="KW-1185">Reference proteome</keyword>
<dbReference type="InterPro" id="IPR012337">
    <property type="entry name" value="RNaseH-like_sf"/>
</dbReference>
<evidence type="ECO:0000256" key="3">
    <source>
        <dbReference type="SAM" id="MobiDB-lite"/>
    </source>
</evidence>
<evidence type="ECO:0000256" key="1">
    <source>
        <dbReference type="ARBA" id="ARBA00022722"/>
    </source>
</evidence>
<gene>
    <name evidence="4" type="ORF">URODEC1_LOCUS114729</name>
</gene>
<reference evidence="4 5" key="2">
    <citation type="submission" date="2024-10" db="EMBL/GenBank/DDBJ databases">
        <authorList>
            <person name="Ryan C."/>
        </authorList>
    </citation>
    <scope>NUCLEOTIDE SEQUENCE [LARGE SCALE GENOMIC DNA]</scope>
</reference>
<evidence type="ECO:0000313" key="5">
    <source>
        <dbReference type="Proteomes" id="UP001497457"/>
    </source>
</evidence>
<dbReference type="EMBL" id="OZ075118">
    <property type="protein sequence ID" value="CAL5092138.1"/>
    <property type="molecule type" value="Genomic_DNA"/>
</dbReference>
<sequence length="313" mass="34457">MVARRNPAVPRRTVHVAGCPVQTTVTARPAVARRWLYTTLWRERRRLHSSSSAAAGGLTVGLGVQWTPPPYRTRLPAGVEPRPGTLQLCVGNRCLVFQLARAGAGAAPQILRRFLSDGRVTFAGYYVASECRKLRAHHGLEVESTLELCFGGGGGRKRESLAAMAERLLGIRGGVGKSAAAGRSRWDGPRLSRKQVRYAVVDAYLSCRLGVHLRRRAAADVMAVDREESEAEYYYSDEDDDGVRSTASEEAPEEEEADYDEHRRDWDGFLGGNGRRDDDWDDAAVDDHLYDSVFACALSCTTQGEPSICSPWC</sequence>
<feature type="compositionally biased region" description="Acidic residues" evidence="3">
    <location>
        <begin position="231"/>
        <end position="241"/>
    </location>
</feature>
<feature type="compositionally biased region" description="Acidic residues" evidence="3">
    <location>
        <begin position="250"/>
        <end position="259"/>
    </location>
</feature>
<accession>A0ABC9GBH5</accession>
<dbReference type="InterPro" id="IPR051132">
    <property type="entry name" value="3-5_Exonuclease_domain"/>
</dbReference>
<dbReference type="GO" id="GO:0008408">
    <property type="term" value="F:3'-5' exonuclease activity"/>
    <property type="evidence" value="ECO:0007669"/>
    <property type="project" value="UniProtKB-ARBA"/>
</dbReference>
<evidence type="ECO:0000256" key="2">
    <source>
        <dbReference type="ARBA" id="ARBA00022801"/>
    </source>
</evidence>
<dbReference type="CDD" id="cd06141">
    <property type="entry name" value="WRN_exo"/>
    <property type="match status" value="1"/>
</dbReference>
<dbReference type="PANTHER" id="PTHR13620:SF120">
    <property type="entry name" value="3'-5' EXONUCLEASE DOMAIN-CONTAINING PROTEIN"/>
    <property type="match status" value="1"/>
</dbReference>
<evidence type="ECO:0008006" key="6">
    <source>
        <dbReference type="Google" id="ProtNLM"/>
    </source>
</evidence>
<keyword evidence="1" id="KW-0540">Nuclease</keyword>
<evidence type="ECO:0000313" key="4">
    <source>
        <dbReference type="EMBL" id="CAL5092138.1"/>
    </source>
</evidence>
<dbReference type="AlphaFoldDB" id="A0ABC9GBH5"/>
<proteinExistence type="predicted"/>
<dbReference type="InterPro" id="IPR036397">
    <property type="entry name" value="RNaseH_sf"/>
</dbReference>
<reference evidence="5" key="1">
    <citation type="submission" date="2024-06" db="EMBL/GenBank/DDBJ databases">
        <authorList>
            <person name="Ryan C."/>
        </authorList>
    </citation>
    <scope>NUCLEOTIDE SEQUENCE [LARGE SCALE GENOMIC DNA]</scope>
</reference>